<feature type="compositionally biased region" description="Basic and acidic residues" evidence="1">
    <location>
        <begin position="633"/>
        <end position="661"/>
    </location>
</feature>
<proteinExistence type="predicted"/>
<dbReference type="RefSeq" id="WP_034835049.1">
    <property type="nucleotide sequence ID" value="NZ_JOKH01000002.1"/>
</dbReference>
<sequence length="874" mass="99392">MASPQIVRPASLIFDTGTQCETPDAHDNKGGRWLFRETQLVKGASIVTGQGNRTADVQCVPDKVSSSSSGSYYSAPSSPVRSKPVSEKLIEKNPDDAFFQLLACIREKPECQDGEKLKSALELGEGIGRKKKAKSQQLAKGGEAILWASKGIIPRDLEVLEQWIVDQSHETFSVLCFALACSQSKDREQVIWGVYCLNFLLKHHPDEAAAQIHCWLALYHLEHALLTDANKVELIEYLEAAAKARIPVAQWILGMGSLGLIKQLPAMEPRLGFRHLLEATKLMNPIAIRETEVVSPSLLYMMDPLTFGSMEALAKDHEDGIPQNRILQVESMLSLHDPSFKSEFLPWFFKRLFAVNGSLSAIEDALSDIEHYPIMRDLRPVIRMLESLRDFELHYHCNAQKESSQILALLLQKKFYEEGSPQHKKLEKMIEESRIEAFEKMHHFRVQLSNREATKAEKAVRMIRKALEQAYPDFYKGLLNCFLGIALELEFVKESNHRLKAAEAYRQAANLAGFTNLLHFTCAVYIKEGQYEKAAQVTHQLADAVLVEESRSDYRKLAESYMEKYEESKGWPTLDEAEELTRQVGLELSPETQKKKPQGKFQDYDPGWIPVETVRQRKECEKPSRQKKKHKNNGAEHLSEVDSSDGKKGAERHIRGEERSDPVQPSPLPPAAKKMDSPVLAAMNGKRELADLLPRKWPDELKKVPYAGYKFRAEGFPEKERSLLLSAMKKYYGQPGVERIHEEYAWHLMRLQDEPVMLFAMNNESLLNRGHRLKPLSRDTLKKAELHLRKALAIKLQLSLSELPEDPLNDAEVIAEGIVAGFENEHDKRDYWKSFTRIMSSFGHLYERMGGLSYQVGHKGMTQKSAQAYGHKRH</sequence>
<dbReference type="AlphaFoldDB" id="A0A081NHU4"/>
<dbReference type="Proteomes" id="UP000028073">
    <property type="component" value="Unassembled WGS sequence"/>
</dbReference>
<evidence type="ECO:0000256" key="1">
    <source>
        <dbReference type="SAM" id="MobiDB-lite"/>
    </source>
</evidence>
<feature type="compositionally biased region" description="Low complexity" evidence="1">
    <location>
        <begin position="65"/>
        <end position="79"/>
    </location>
</feature>
<evidence type="ECO:0000313" key="2">
    <source>
        <dbReference type="EMBL" id="KEQ18017.1"/>
    </source>
</evidence>
<dbReference type="EMBL" id="JOKH01000002">
    <property type="protein sequence ID" value="KEQ18017.1"/>
    <property type="molecule type" value="Genomic_DNA"/>
</dbReference>
<feature type="region of interest" description="Disordered" evidence="1">
    <location>
        <begin position="585"/>
        <end position="675"/>
    </location>
</feature>
<dbReference type="STRING" id="1137799.GZ78_10490"/>
<reference evidence="2 3" key="1">
    <citation type="submission" date="2014-06" db="EMBL/GenBank/DDBJ databases">
        <title>Whole Genome Sequences of Three Symbiotic Endozoicomonas Bacteria.</title>
        <authorList>
            <person name="Neave M.J."/>
            <person name="Apprill A."/>
            <person name="Voolstra C.R."/>
        </authorList>
    </citation>
    <scope>NUCLEOTIDE SEQUENCE [LARGE SCALE GENOMIC DNA]</scope>
    <source>
        <strain evidence="2 3">DSM 25634</strain>
    </source>
</reference>
<keyword evidence="3" id="KW-1185">Reference proteome</keyword>
<feature type="compositionally biased region" description="Basic and acidic residues" evidence="1">
    <location>
        <begin position="614"/>
        <end position="624"/>
    </location>
</feature>
<name>A0A081NHU4_9GAMM</name>
<comment type="caution">
    <text evidence="2">The sequence shown here is derived from an EMBL/GenBank/DDBJ whole genome shotgun (WGS) entry which is preliminary data.</text>
</comment>
<dbReference type="OrthoDB" id="9882707at2"/>
<evidence type="ECO:0000313" key="3">
    <source>
        <dbReference type="Proteomes" id="UP000028073"/>
    </source>
</evidence>
<protein>
    <submittedName>
        <fullName evidence="2">Uncharacterized protein</fullName>
    </submittedName>
</protein>
<organism evidence="2 3">
    <name type="scientific">Endozoicomonas numazuensis</name>
    <dbReference type="NCBI Taxonomy" id="1137799"/>
    <lineage>
        <taxon>Bacteria</taxon>
        <taxon>Pseudomonadati</taxon>
        <taxon>Pseudomonadota</taxon>
        <taxon>Gammaproteobacteria</taxon>
        <taxon>Oceanospirillales</taxon>
        <taxon>Endozoicomonadaceae</taxon>
        <taxon>Endozoicomonas</taxon>
    </lineage>
</organism>
<gene>
    <name evidence="2" type="ORF">GZ78_10490</name>
</gene>
<accession>A0A081NHU4</accession>
<feature type="region of interest" description="Disordered" evidence="1">
    <location>
        <begin position="61"/>
        <end position="85"/>
    </location>
</feature>